<dbReference type="RefSeq" id="WP_067421967.1">
    <property type="nucleotide sequence ID" value="NZ_LZEX01000004.1"/>
</dbReference>
<dbReference type="STRING" id="368603.AYY16_09685"/>
<dbReference type="Gene3D" id="3.40.190.10">
    <property type="entry name" value="Periplasmic binding protein-like II"/>
    <property type="match status" value="2"/>
</dbReference>
<proteinExistence type="predicted"/>
<dbReference type="GO" id="GO:0030288">
    <property type="term" value="C:outer membrane-bounded periplasmic space"/>
    <property type="evidence" value="ECO:0007669"/>
    <property type="project" value="TreeGrafter"/>
</dbReference>
<protein>
    <submittedName>
        <fullName evidence="3">ABC transporter substrate-binding protein</fullName>
    </submittedName>
</protein>
<evidence type="ECO:0000256" key="1">
    <source>
        <dbReference type="ARBA" id="ARBA00022729"/>
    </source>
</evidence>
<dbReference type="SUPFAM" id="SSF53850">
    <property type="entry name" value="Periplasmic binding protein-like II"/>
    <property type="match status" value="1"/>
</dbReference>
<dbReference type="AlphaFoldDB" id="A0A1B8HM14"/>
<organism evidence="3 4">
    <name type="scientific">Morganella psychrotolerans</name>
    <dbReference type="NCBI Taxonomy" id="368603"/>
    <lineage>
        <taxon>Bacteria</taxon>
        <taxon>Pseudomonadati</taxon>
        <taxon>Pseudomonadota</taxon>
        <taxon>Gammaproteobacteria</taxon>
        <taxon>Enterobacterales</taxon>
        <taxon>Morganellaceae</taxon>
        <taxon>Morganella</taxon>
    </lineage>
</organism>
<evidence type="ECO:0000313" key="4">
    <source>
        <dbReference type="Proteomes" id="UP000092247"/>
    </source>
</evidence>
<evidence type="ECO:0000313" key="3">
    <source>
        <dbReference type="EMBL" id="OBU10342.1"/>
    </source>
</evidence>
<dbReference type="PANTHER" id="PTHR30006:SF25">
    <property type="entry name" value="PHOSPHOGLYCERATE TRANSPORT REGULATORY PROTEIN PGTC"/>
    <property type="match status" value="1"/>
</dbReference>
<gene>
    <name evidence="3" type="ORF">AYY17_16030</name>
</gene>
<dbReference type="Proteomes" id="UP000092247">
    <property type="component" value="Unassembled WGS sequence"/>
</dbReference>
<evidence type="ECO:0000256" key="2">
    <source>
        <dbReference type="SAM" id="SignalP"/>
    </source>
</evidence>
<reference evidence="3 4" key="1">
    <citation type="submission" date="2016-06" db="EMBL/GenBank/DDBJ databases">
        <authorList>
            <person name="Kjaerup R.B."/>
            <person name="Dalgaard T.S."/>
            <person name="Juul-Madsen H.R."/>
        </authorList>
    </citation>
    <scope>NUCLEOTIDE SEQUENCE [LARGE SCALE GENOMIC DNA]</scope>
    <source>
        <strain evidence="3 4">GCSL-Mp3</strain>
    </source>
</reference>
<comment type="caution">
    <text evidence="3">The sequence shown here is derived from an EMBL/GenBank/DDBJ whole genome shotgun (WGS) entry which is preliminary data.</text>
</comment>
<dbReference type="EMBL" id="LZEX01000004">
    <property type="protein sequence ID" value="OBU10342.1"/>
    <property type="molecule type" value="Genomic_DNA"/>
</dbReference>
<accession>A0A1B8HM14</accession>
<sequence>MPRIRICRLAASLITVIAALVLSLPVAAKQDELVIATTLSPEATAHIISSWQQQPGAVRVRTINRTSAALERLLDTPALENVDLVVTSSPMLLQHLQEHDRLAELPGLPDVSLRLVPLRLRDNVAAVAFSGYGVLVNKRRMADNNLPLPLSWDALADSRYQGLLLMSSPSRSDTYHLMVESLLQQRGWDEGWRLLLNISGNFATISSRSFGVADKIKAGLGGAAPIIDNYAYLLLSDPELAFNYLPDSATSPTFVAVISHSLNKENARAFIRFLLSEQGQLVLADSNTGKYPVTPLPAGNPREPEQRRLLNSPQPMDENLVLKRQRMVQQLFDTAITFRLTESKDAWRALYTAEARVKRPLPHVRALLTAMPVSAQESVDPVYYTRFEDNRKAEEEYIRWQRFFQEQQRKAIAELEKVR</sequence>
<dbReference type="PANTHER" id="PTHR30006">
    <property type="entry name" value="THIAMINE-BINDING PERIPLASMIC PROTEIN-RELATED"/>
    <property type="match status" value="1"/>
</dbReference>
<feature type="signal peptide" evidence="2">
    <location>
        <begin position="1"/>
        <end position="28"/>
    </location>
</feature>
<feature type="chain" id="PRO_5008609958" evidence="2">
    <location>
        <begin position="29"/>
        <end position="419"/>
    </location>
</feature>
<name>A0A1B8HM14_9GAMM</name>
<dbReference type="Pfam" id="PF13343">
    <property type="entry name" value="SBP_bac_6"/>
    <property type="match status" value="1"/>
</dbReference>
<keyword evidence="1 2" id="KW-0732">Signal</keyword>